<evidence type="ECO:0000313" key="2">
    <source>
        <dbReference type="EMBL" id="KAH6756626.1"/>
    </source>
</evidence>
<protein>
    <submittedName>
        <fullName evidence="2">Uncharacterized protein</fullName>
    </submittedName>
</protein>
<keyword evidence="3" id="KW-1185">Reference proteome</keyword>
<feature type="region of interest" description="Disordered" evidence="1">
    <location>
        <begin position="1"/>
        <end position="50"/>
    </location>
</feature>
<evidence type="ECO:0000256" key="1">
    <source>
        <dbReference type="SAM" id="MobiDB-lite"/>
    </source>
</evidence>
<reference evidence="2 3" key="1">
    <citation type="journal article" date="2021" name="Nat. Commun.">
        <title>Incipient diploidization of the medicinal plant Perilla within 10,000 years.</title>
        <authorList>
            <person name="Zhang Y."/>
            <person name="Shen Q."/>
            <person name="Leng L."/>
            <person name="Zhang D."/>
            <person name="Chen S."/>
            <person name="Shi Y."/>
            <person name="Ning Z."/>
            <person name="Chen S."/>
        </authorList>
    </citation>
    <scope>NUCLEOTIDE SEQUENCE [LARGE SCALE GENOMIC DNA]</scope>
    <source>
        <strain evidence="3">cv. PC099</strain>
    </source>
</reference>
<feature type="compositionally biased region" description="Basic and acidic residues" evidence="1">
    <location>
        <begin position="9"/>
        <end position="21"/>
    </location>
</feature>
<evidence type="ECO:0000313" key="3">
    <source>
        <dbReference type="Proteomes" id="UP001190926"/>
    </source>
</evidence>
<gene>
    <name evidence="2" type="ORF">C2S53_001807</name>
</gene>
<sequence length="65" mass="7386">MTPYRKSSKRSDSRSGRESSSKKSLLSGLREKPRKSESGSTRARFKKARGLMNIDDVQEVNVRID</sequence>
<dbReference type="EMBL" id="SDAM02029548">
    <property type="protein sequence ID" value="KAH6756626.1"/>
    <property type="molecule type" value="Genomic_DNA"/>
</dbReference>
<name>A0AAD4IPP1_PERFH</name>
<proteinExistence type="predicted"/>
<dbReference type="AlphaFoldDB" id="A0AAD4IPP1"/>
<dbReference type="Proteomes" id="UP001190926">
    <property type="component" value="Unassembled WGS sequence"/>
</dbReference>
<accession>A0AAD4IPP1</accession>
<organism evidence="2 3">
    <name type="scientific">Perilla frutescens var. hirtella</name>
    <name type="common">Perilla citriodora</name>
    <name type="synonym">Perilla setoyensis</name>
    <dbReference type="NCBI Taxonomy" id="608512"/>
    <lineage>
        <taxon>Eukaryota</taxon>
        <taxon>Viridiplantae</taxon>
        <taxon>Streptophyta</taxon>
        <taxon>Embryophyta</taxon>
        <taxon>Tracheophyta</taxon>
        <taxon>Spermatophyta</taxon>
        <taxon>Magnoliopsida</taxon>
        <taxon>eudicotyledons</taxon>
        <taxon>Gunneridae</taxon>
        <taxon>Pentapetalae</taxon>
        <taxon>asterids</taxon>
        <taxon>lamiids</taxon>
        <taxon>Lamiales</taxon>
        <taxon>Lamiaceae</taxon>
        <taxon>Nepetoideae</taxon>
        <taxon>Elsholtzieae</taxon>
        <taxon>Perilla</taxon>
    </lineage>
</organism>
<comment type="caution">
    <text evidence="2">The sequence shown here is derived from an EMBL/GenBank/DDBJ whole genome shotgun (WGS) entry which is preliminary data.</text>
</comment>